<dbReference type="Pfam" id="PF00626">
    <property type="entry name" value="Gelsolin"/>
    <property type="match status" value="4"/>
</dbReference>
<dbReference type="CDD" id="cd11290">
    <property type="entry name" value="gelsolin_S1_like"/>
    <property type="match status" value="1"/>
</dbReference>
<sequence>MANTGVLPFVRGVDFTKNDFSDERFPPSLRLMSRLQWLKLDRTSLNEVPEEMGNLHKLEHLSMKHNDLEKLFGELTELACLRSLNLSYNQIKNSGIPPELFRLDELTTLDLSHNRLKEVPEGLERAKNLLVLNLSHNQIESIPTQLFIHLTDLLFLDLSHNKLETLPPQTRRLANLQTLILADNPLELFQLRQLPSLQSLEVLNMRNTQRTLQNFPTSLDSLSNLVELDLSQNSLPKIPDCLYNMPNLKRLNLSDNEIVELSSGIEFWQKMEILNLSRNKLKSLPASVCKMASLRRLYLNDNELDFDGIPSGIGKLSSLEVFSASNNHLEMIPEGLCRCGALKKLNLSSNKLITLPEAIHFLSDLDQLDLRNNPELVMPPKPSEAQKGAGIEFYNIDFSLQTQLRLAGANIPPTVPTANTSKDPIARKIRLRRGPRTESDQDSAKILKGMKDIAQDKSATDARDENENKPESLKPKRWDESLEKPPLDYSKFFEKDDGQIPGLTIWEIENFLPNKIDEVAHGKFYEGDCYIILKTSFDDLGQLSWEIYFWIGNHATLDKRACAAIHAVNLRNYLGARCRTIREEQADESEEFLALFDTELTYIEGGRTATGFYTIDDMVYTTRLYRVHAAGSSIHMEPVANEFASLDPRYVFVLDIGLKIFIWDGRSSKNTLKSKARLLAEKINKNERKNKAEIFTEMQGEESKEFWETLGADPETAPKQKILQHVEENFCPVVPRLYQVQLGMGYLELPQVEIPEQKLVQALLNSKNVYILDCFTDLFVWFGKKSTRLVRAAAVKLSRELFNMIKRPEYSLVTRVQEGTESQIFKSKFIGWDEVMAVDFTRTAASVKKTGADLTKWAKAQETRADLAALFMPRQQPMTIAEADQLEEEWNYDLEAMESFVLEGKKFVRLPEDELGHFYSGECYVFLCRYCIPFDDEEEGAENASRPPPEDEIQCVVYFWQGRDAGNMGWLTFTFTLQKKFKAMFGEELEVVRIHQQQENLKFMAHFKRKFIIRSGRRKEKAKMSDGKAAVEFYHLRSNGGALCTRIIQIKPDAVALNSAFCYILFVPFESEDNADSGIVYVWIGSKAIPEEAKLIQEIAEEMFNNPWVSLQILNEGEEPENFFWVALGGRKPYDKDAEFMNYTRLFRCSNEKGYFTVAEKCTDFCQDDLADDDIMILDNGEQVFLWLGSKCSEVEIKLAYKSAQVYIQHMKIKQPERPRKLFLTLKNKESRRFTKCFHGWSAHKRPPE</sequence>
<dbReference type="SUPFAM" id="SSF55753">
    <property type="entry name" value="Actin depolymerizing proteins"/>
    <property type="match status" value="6"/>
</dbReference>
<feature type="domain" description="Gelsolin-like" evidence="6">
    <location>
        <begin position="752"/>
        <end position="825"/>
    </location>
</feature>
<dbReference type="PRINTS" id="PR00019">
    <property type="entry name" value="LEURICHRPT"/>
</dbReference>
<dbReference type="Pfam" id="PF23598">
    <property type="entry name" value="LRR_14"/>
    <property type="match status" value="1"/>
</dbReference>
<dbReference type="Gene3D" id="3.80.10.10">
    <property type="entry name" value="Ribonuclease Inhibitor"/>
    <property type="match status" value="3"/>
</dbReference>
<dbReference type="InterPro" id="IPR003591">
    <property type="entry name" value="Leu-rich_rpt_typical-subtyp"/>
</dbReference>
<dbReference type="GO" id="GO:0005634">
    <property type="term" value="C:nucleus"/>
    <property type="evidence" value="ECO:0007669"/>
    <property type="project" value="TreeGrafter"/>
</dbReference>
<evidence type="ECO:0008006" key="10">
    <source>
        <dbReference type="Google" id="ProtNLM"/>
    </source>
</evidence>
<dbReference type="CDD" id="cd11280">
    <property type="entry name" value="gelsolin_like"/>
    <property type="match status" value="2"/>
</dbReference>
<keyword evidence="2" id="KW-0433">Leucine-rich repeat</keyword>
<dbReference type="InterPro" id="IPR029006">
    <property type="entry name" value="ADF-H/Gelsolin-like_dom_sf"/>
</dbReference>
<dbReference type="CDD" id="cd11292">
    <property type="entry name" value="gelsolin_S3_like"/>
    <property type="match status" value="1"/>
</dbReference>
<dbReference type="InterPro" id="IPR032675">
    <property type="entry name" value="LRR_dom_sf"/>
</dbReference>
<feature type="domain" description="Gelsolin-like" evidence="6">
    <location>
        <begin position="514"/>
        <end position="593"/>
    </location>
</feature>
<dbReference type="InterPro" id="IPR001611">
    <property type="entry name" value="Leu-rich_rpt"/>
</dbReference>
<evidence type="ECO:0000256" key="4">
    <source>
        <dbReference type="ARBA" id="ARBA00023203"/>
    </source>
</evidence>
<dbReference type="AlphaFoldDB" id="A0A7R8UYU6"/>
<evidence type="ECO:0000313" key="9">
    <source>
        <dbReference type="Proteomes" id="UP000594454"/>
    </source>
</evidence>
<dbReference type="GO" id="GO:0005546">
    <property type="term" value="F:phosphatidylinositol-4,5-bisphosphate binding"/>
    <property type="evidence" value="ECO:0007669"/>
    <property type="project" value="TreeGrafter"/>
</dbReference>
<dbReference type="PROSITE" id="PS51450">
    <property type="entry name" value="LRR"/>
    <property type="match status" value="6"/>
</dbReference>
<keyword evidence="4" id="KW-0009">Actin-binding</keyword>
<dbReference type="Gene3D" id="3.40.20.10">
    <property type="entry name" value="Severin"/>
    <property type="match status" value="6"/>
</dbReference>
<dbReference type="FunFam" id="3.80.10.10:FF:000033">
    <property type="entry name" value="FLII, actin remodeling protein"/>
    <property type="match status" value="1"/>
</dbReference>
<dbReference type="InterPro" id="IPR007122">
    <property type="entry name" value="Villin/Gelsolin"/>
</dbReference>
<dbReference type="PANTHER" id="PTHR11977">
    <property type="entry name" value="VILLIN"/>
    <property type="match status" value="1"/>
</dbReference>
<dbReference type="GO" id="GO:0008154">
    <property type="term" value="P:actin polymerization or depolymerization"/>
    <property type="evidence" value="ECO:0007669"/>
    <property type="project" value="TreeGrafter"/>
</dbReference>
<dbReference type="FunFam" id="3.40.20.10:FF:000031">
    <property type="entry name" value="protein flightless-1 homolog isoform X1"/>
    <property type="match status" value="1"/>
</dbReference>
<dbReference type="FunFam" id="3.80.10.10:FF:000054">
    <property type="entry name" value="FLII, actin remodeling protein"/>
    <property type="match status" value="1"/>
</dbReference>
<accession>A0A7R8UYU6</accession>
<evidence type="ECO:0000259" key="6">
    <source>
        <dbReference type="Pfam" id="PF00626"/>
    </source>
</evidence>
<comment type="similarity">
    <text evidence="1">Belongs to the villin/gelsolin family.</text>
</comment>
<evidence type="ECO:0000256" key="1">
    <source>
        <dbReference type="ARBA" id="ARBA00008418"/>
    </source>
</evidence>
<dbReference type="SUPFAM" id="SSF52058">
    <property type="entry name" value="L domain-like"/>
    <property type="match status" value="2"/>
</dbReference>
<dbReference type="FunFam" id="3.40.20.10:FF:000020">
    <property type="entry name" value="protein flightless-1 homolog isoform X1"/>
    <property type="match status" value="1"/>
</dbReference>
<dbReference type="InterPro" id="IPR055414">
    <property type="entry name" value="LRR_R13L4/SHOC2-like"/>
</dbReference>
<dbReference type="SMART" id="SM00365">
    <property type="entry name" value="LRR_SD22"/>
    <property type="match status" value="7"/>
</dbReference>
<dbReference type="InParanoid" id="A0A7R8UYU6"/>
<dbReference type="FunFam" id="3.40.20.10:FF:000034">
    <property type="entry name" value="protein flightless-1 homolog isoform X1"/>
    <property type="match status" value="1"/>
</dbReference>
<dbReference type="GO" id="GO:0030239">
    <property type="term" value="P:myofibril assembly"/>
    <property type="evidence" value="ECO:0007669"/>
    <property type="project" value="TreeGrafter"/>
</dbReference>
<keyword evidence="3" id="KW-0677">Repeat</keyword>
<dbReference type="Pfam" id="PF13855">
    <property type="entry name" value="LRR_8"/>
    <property type="match status" value="2"/>
</dbReference>
<dbReference type="GO" id="GO:0051015">
    <property type="term" value="F:actin filament binding"/>
    <property type="evidence" value="ECO:0007669"/>
    <property type="project" value="InterPro"/>
</dbReference>
<dbReference type="GO" id="GO:0005737">
    <property type="term" value="C:cytoplasm"/>
    <property type="evidence" value="ECO:0007669"/>
    <property type="project" value="TreeGrafter"/>
</dbReference>
<dbReference type="SMART" id="SM00364">
    <property type="entry name" value="LRR_BAC"/>
    <property type="match status" value="8"/>
</dbReference>
<evidence type="ECO:0000313" key="8">
    <source>
        <dbReference type="EMBL" id="CAD7089542.1"/>
    </source>
</evidence>
<dbReference type="OMA" id="CFHGWSA"/>
<feature type="domain" description="Gelsolin-like" evidence="6">
    <location>
        <begin position="635"/>
        <end position="707"/>
    </location>
</feature>
<keyword evidence="9" id="KW-1185">Reference proteome</keyword>
<proteinExistence type="inferred from homology"/>
<dbReference type="PRINTS" id="PR00597">
    <property type="entry name" value="GELSOLIN"/>
</dbReference>
<dbReference type="FunFam" id="3.40.20.10:FF:000021">
    <property type="entry name" value="protein flightless-1 homolog isoform X2"/>
    <property type="match status" value="1"/>
</dbReference>
<gene>
    <name evidence="8" type="ORF">HERILL_LOCUS12083</name>
</gene>
<dbReference type="PANTHER" id="PTHR11977:SF51">
    <property type="entry name" value="PROTEIN FLIGHTLESS-1 HOMOLOG"/>
    <property type="match status" value="1"/>
</dbReference>
<dbReference type="GO" id="GO:0051014">
    <property type="term" value="P:actin filament severing"/>
    <property type="evidence" value="ECO:0007669"/>
    <property type="project" value="TreeGrafter"/>
</dbReference>
<feature type="domain" description="Disease resistance R13L4/SHOC-2-like LRR" evidence="7">
    <location>
        <begin position="242"/>
        <end position="325"/>
    </location>
</feature>
<feature type="region of interest" description="Disordered" evidence="5">
    <location>
        <begin position="455"/>
        <end position="482"/>
    </location>
</feature>
<feature type="domain" description="Gelsolin-like" evidence="6">
    <location>
        <begin position="1160"/>
        <end position="1234"/>
    </location>
</feature>
<dbReference type="CDD" id="cd11291">
    <property type="entry name" value="gelsolin_S6_like"/>
    <property type="match status" value="1"/>
</dbReference>
<dbReference type="Proteomes" id="UP000594454">
    <property type="component" value="Chromosome 4"/>
</dbReference>
<dbReference type="OrthoDB" id="20529at2759"/>
<protein>
    <recommendedName>
        <fullName evidence="10">Protein flightless-1</fullName>
    </recommendedName>
</protein>
<dbReference type="InterPro" id="IPR007123">
    <property type="entry name" value="Gelsolin-like_dom"/>
</dbReference>
<name>A0A7R8UYU6_HERIL</name>
<dbReference type="CDD" id="cd11288">
    <property type="entry name" value="gelsolin_S5_like"/>
    <property type="match status" value="1"/>
</dbReference>
<dbReference type="FunFam" id="3.40.20.10:FF:000019">
    <property type="entry name" value="protein flightless-1 homolog isoform X1"/>
    <property type="match status" value="1"/>
</dbReference>
<reference evidence="8 9" key="1">
    <citation type="submission" date="2020-11" db="EMBL/GenBank/DDBJ databases">
        <authorList>
            <person name="Wallbank WR R."/>
            <person name="Pardo Diaz C."/>
            <person name="Kozak K."/>
            <person name="Martin S."/>
            <person name="Jiggins C."/>
            <person name="Moest M."/>
            <person name="Warren A I."/>
            <person name="Generalovic N T."/>
            <person name="Byers J.R.P. K."/>
            <person name="Montejo-Kovacevich G."/>
            <person name="Yen C E."/>
        </authorList>
    </citation>
    <scope>NUCLEOTIDE SEQUENCE [LARGE SCALE GENOMIC DNA]</scope>
</reference>
<dbReference type="GO" id="GO:0015629">
    <property type="term" value="C:actin cytoskeleton"/>
    <property type="evidence" value="ECO:0007669"/>
    <property type="project" value="TreeGrafter"/>
</dbReference>
<evidence type="ECO:0000259" key="7">
    <source>
        <dbReference type="Pfam" id="PF23598"/>
    </source>
</evidence>
<dbReference type="SMART" id="SM00369">
    <property type="entry name" value="LRR_TYP"/>
    <property type="match status" value="10"/>
</dbReference>
<dbReference type="GO" id="GO:0051016">
    <property type="term" value="P:barbed-end actin filament capping"/>
    <property type="evidence" value="ECO:0007669"/>
    <property type="project" value="TreeGrafter"/>
</dbReference>
<evidence type="ECO:0000256" key="2">
    <source>
        <dbReference type="ARBA" id="ARBA00022614"/>
    </source>
</evidence>
<organism evidence="8 9">
    <name type="scientific">Hermetia illucens</name>
    <name type="common">Black soldier fly</name>
    <dbReference type="NCBI Taxonomy" id="343691"/>
    <lineage>
        <taxon>Eukaryota</taxon>
        <taxon>Metazoa</taxon>
        <taxon>Ecdysozoa</taxon>
        <taxon>Arthropoda</taxon>
        <taxon>Hexapoda</taxon>
        <taxon>Insecta</taxon>
        <taxon>Pterygota</taxon>
        <taxon>Neoptera</taxon>
        <taxon>Endopterygota</taxon>
        <taxon>Diptera</taxon>
        <taxon>Brachycera</taxon>
        <taxon>Stratiomyomorpha</taxon>
        <taxon>Stratiomyidae</taxon>
        <taxon>Hermetiinae</taxon>
        <taxon>Hermetia</taxon>
    </lineage>
</organism>
<dbReference type="SMART" id="SM00262">
    <property type="entry name" value="GEL"/>
    <property type="match status" value="6"/>
</dbReference>
<evidence type="ECO:0000256" key="5">
    <source>
        <dbReference type="SAM" id="MobiDB-lite"/>
    </source>
</evidence>
<dbReference type="EMBL" id="LR899012">
    <property type="protein sequence ID" value="CAD7089542.1"/>
    <property type="molecule type" value="Genomic_DNA"/>
</dbReference>
<dbReference type="FunCoup" id="A0A7R8UYU6">
    <property type="interactions" value="1326"/>
</dbReference>
<evidence type="ECO:0000256" key="3">
    <source>
        <dbReference type="ARBA" id="ARBA00022737"/>
    </source>
</evidence>